<evidence type="ECO:0000313" key="3">
    <source>
        <dbReference type="Proteomes" id="UP000789831"/>
    </source>
</evidence>
<evidence type="ECO:0000313" key="2">
    <source>
        <dbReference type="EMBL" id="CAG8686026.1"/>
    </source>
</evidence>
<name>A0A9N9ERB4_9GLOM</name>
<feature type="non-terminal residue" evidence="2">
    <location>
        <position position="1"/>
    </location>
</feature>
<keyword evidence="3" id="KW-1185">Reference proteome</keyword>
<dbReference type="AlphaFoldDB" id="A0A9N9ERB4"/>
<feature type="non-terminal residue" evidence="2">
    <location>
        <position position="165"/>
    </location>
</feature>
<accession>A0A9N9ERB4</accession>
<sequence length="165" mass="18568">AQKDKSKDLSEIDALRELNSKLAECTKLKEVIKQSTRREAEYVKLTKDTTNLKAENAELRARVAKLEQSSNLTCDIKTVTLETNPKDSTEAQDAIIAKSNGLTPFSKIKIPYNQKVEQGLRSELFEFIRSNDPMTLQTSYSTPGKQISGTLFHNKDMICENDLTP</sequence>
<reference evidence="2" key="1">
    <citation type="submission" date="2021-06" db="EMBL/GenBank/DDBJ databases">
        <authorList>
            <person name="Kallberg Y."/>
            <person name="Tangrot J."/>
            <person name="Rosling A."/>
        </authorList>
    </citation>
    <scope>NUCLEOTIDE SEQUENCE</scope>
    <source>
        <strain evidence="2">MT106</strain>
    </source>
</reference>
<organism evidence="2 3">
    <name type="scientific">Ambispora gerdemannii</name>
    <dbReference type="NCBI Taxonomy" id="144530"/>
    <lineage>
        <taxon>Eukaryota</taxon>
        <taxon>Fungi</taxon>
        <taxon>Fungi incertae sedis</taxon>
        <taxon>Mucoromycota</taxon>
        <taxon>Glomeromycotina</taxon>
        <taxon>Glomeromycetes</taxon>
        <taxon>Archaeosporales</taxon>
        <taxon>Ambisporaceae</taxon>
        <taxon>Ambispora</taxon>
    </lineage>
</organism>
<feature type="coiled-coil region" evidence="1">
    <location>
        <begin position="42"/>
        <end position="69"/>
    </location>
</feature>
<dbReference type="EMBL" id="CAJVPL010012089">
    <property type="protein sequence ID" value="CAG8686026.1"/>
    <property type="molecule type" value="Genomic_DNA"/>
</dbReference>
<proteinExistence type="predicted"/>
<protein>
    <submittedName>
        <fullName evidence="2">1150_t:CDS:1</fullName>
    </submittedName>
</protein>
<comment type="caution">
    <text evidence="2">The sequence shown here is derived from an EMBL/GenBank/DDBJ whole genome shotgun (WGS) entry which is preliminary data.</text>
</comment>
<dbReference type="Proteomes" id="UP000789831">
    <property type="component" value="Unassembled WGS sequence"/>
</dbReference>
<gene>
    <name evidence="2" type="ORF">AGERDE_LOCUS12881</name>
</gene>
<dbReference type="OrthoDB" id="10642595at2759"/>
<evidence type="ECO:0000256" key="1">
    <source>
        <dbReference type="SAM" id="Coils"/>
    </source>
</evidence>
<keyword evidence="1" id="KW-0175">Coiled coil</keyword>